<comment type="caution">
    <text evidence="2">The sequence shown here is derived from an EMBL/GenBank/DDBJ whole genome shotgun (WGS) entry which is preliminary data.</text>
</comment>
<protein>
    <submittedName>
        <fullName evidence="2">Uncharacterized protein</fullName>
    </submittedName>
</protein>
<dbReference type="Proteomes" id="UP000306740">
    <property type="component" value="Unassembled WGS sequence"/>
</dbReference>
<feature type="region of interest" description="Disordered" evidence="1">
    <location>
        <begin position="26"/>
        <end position="85"/>
    </location>
</feature>
<name>A0A5C4MC55_9ACTN</name>
<organism evidence="2 3">
    <name type="scientific">Mumia zhuanghuii</name>
    <dbReference type="NCBI Taxonomy" id="2585211"/>
    <lineage>
        <taxon>Bacteria</taxon>
        <taxon>Bacillati</taxon>
        <taxon>Actinomycetota</taxon>
        <taxon>Actinomycetes</taxon>
        <taxon>Propionibacteriales</taxon>
        <taxon>Nocardioidaceae</taxon>
        <taxon>Mumia</taxon>
    </lineage>
</organism>
<dbReference type="EMBL" id="VDFR01000206">
    <property type="protein sequence ID" value="TNC31314.1"/>
    <property type="molecule type" value="Genomic_DNA"/>
</dbReference>
<evidence type="ECO:0000313" key="3">
    <source>
        <dbReference type="Proteomes" id="UP000306740"/>
    </source>
</evidence>
<accession>A0A5C4MC55</accession>
<reference evidence="2 3" key="1">
    <citation type="submission" date="2019-05" db="EMBL/GenBank/DDBJ databases">
        <title>Mumia sp. nov., isolated from the intestinal contents of plateau pika (Ochotona curzoniae) in the Qinghai-Tibet plateau of China.</title>
        <authorList>
            <person name="Tian Z."/>
        </authorList>
    </citation>
    <scope>NUCLEOTIDE SEQUENCE [LARGE SCALE GENOMIC DNA]</scope>
    <source>
        <strain evidence="3">527</strain>
    </source>
</reference>
<dbReference type="AlphaFoldDB" id="A0A5C4MC55"/>
<sequence length="85" mass="10190">MRRLWPTLGLQRARLDVREKEQVLRHCRDHEPQVDGPEGVDPREPEPWRRPYDDRSAECRLAHARPHDRESDEPPEPEQPRRKIG</sequence>
<evidence type="ECO:0000256" key="1">
    <source>
        <dbReference type="SAM" id="MobiDB-lite"/>
    </source>
</evidence>
<evidence type="ECO:0000313" key="2">
    <source>
        <dbReference type="EMBL" id="TNC31314.1"/>
    </source>
</evidence>
<gene>
    <name evidence="2" type="ORF">FHE65_32105</name>
</gene>
<dbReference type="RefSeq" id="WP_139107203.1">
    <property type="nucleotide sequence ID" value="NZ_VDFR01000206.1"/>
</dbReference>
<proteinExistence type="predicted"/>
<feature type="compositionally biased region" description="Basic and acidic residues" evidence="1">
    <location>
        <begin position="40"/>
        <end position="85"/>
    </location>
</feature>